<name>A0A4D6LQR3_VIGUN</name>
<keyword evidence="4" id="KW-1185">Reference proteome</keyword>
<accession>A0A4D6LQR3</accession>
<dbReference type="Proteomes" id="UP000501690">
    <property type="component" value="Linkage Group LG4"/>
</dbReference>
<sequence>MTGAEDLPYHSFSRSILSFSNNHVAFPFRVAIAALFTVPFVAPIIALFAHRLAHCLRVVRAPFLVAALVICLPLERFSFFSSLNLHMCVGIWFYFGVSERCFALNLVARL</sequence>
<dbReference type="EMBL" id="CP039348">
    <property type="protein sequence ID" value="QCD90334.1"/>
    <property type="molecule type" value="Genomic_DNA"/>
</dbReference>
<protein>
    <submittedName>
        <fullName evidence="2">Uncharacterized protein</fullName>
    </submittedName>
</protein>
<organism evidence="2 4">
    <name type="scientific">Vigna unguiculata</name>
    <name type="common">Cowpea</name>
    <dbReference type="NCBI Taxonomy" id="3917"/>
    <lineage>
        <taxon>Eukaryota</taxon>
        <taxon>Viridiplantae</taxon>
        <taxon>Streptophyta</taxon>
        <taxon>Embryophyta</taxon>
        <taxon>Tracheophyta</taxon>
        <taxon>Spermatophyta</taxon>
        <taxon>Magnoliopsida</taxon>
        <taxon>eudicotyledons</taxon>
        <taxon>Gunneridae</taxon>
        <taxon>Pentapetalae</taxon>
        <taxon>rosids</taxon>
        <taxon>fabids</taxon>
        <taxon>Fabales</taxon>
        <taxon>Fabaceae</taxon>
        <taxon>Papilionoideae</taxon>
        <taxon>50 kb inversion clade</taxon>
        <taxon>NPAAA clade</taxon>
        <taxon>indigoferoid/millettioid clade</taxon>
        <taxon>Phaseoleae</taxon>
        <taxon>Vigna</taxon>
    </lineage>
</organism>
<keyword evidence="1" id="KW-1133">Transmembrane helix</keyword>
<evidence type="ECO:0000256" key="1">
    <source>
        <dbReference type="SAM" id="Phobius"/>
    </source>
</evidence>
<evidence type="ECO:0000313" key="2">
    <source>
        <dbReference type="EMBL" id="QCD90334.1"/>
    </source>
</evidence>
<evidence type="ECO:0000313" key="4">
    <source>
        <dbReference type="Proteomes" id="UP000501690"/>
    </source>
</evidence>
<proteinExistence type="predicted"/>
<keyword evidence="1" id="KW-0812">Transmembrane</keyword>
<gene>
    <name evidence="2" type="ORF">DEO72_LG4g1289</name>
    <name evidence="3" type="ORF">DEO72_LG4g1290</name>
</gene>
<reference evidence="2 4" key="1">
    <citation type="submission" date="2019-04" db="EMBL/GenBank/DDBJ databases">
        <title>An improved genome assembly and genetic linkage map for asparagus bean, Vigna unguiculata ssp. sesquipedialis.</title>
        <authorList>
            <person name="Xia Q."/>
            <person name="Zhang R."/>
            <person name="Dong Y."/>
        </authorList>
    </citation>
    <scope>NUCLEOTIDE SEQUENCE [LARGE SCALE GENOMIC DNA]</scope>
    <source>
        <tissue evidence="2">Leaf</tissue>
    </source>
</reference>
<keyword evidence="1" id="KW-0472">Membrane</keyword>
<dbReference type="AlphaFoldDB" id="A0A4D6LQR3"/>
<feature type="transmembrane region" description="Helical" evidence="1">
    <location>
        <begin position="61"/>
        <end position="79"/>
    </location>
</feature>
<dbReference type="EMBL" id="CP039348">
    <property type="protein sequence ID" value="QCD90335.1"/>
    <property type="molecule type" value="Genomic_DNA"/>
</dbReference>
<feature type="transmembrane region" description="Helical" evidence="1">
    <location>
        <begin position="26"/>
        <end position="49"/>
    </location>
</feature>
<evidence type="ECO:0000313" key="3">
    <source>
        <dbReference type="EMBL" id="QCD90335.1"/>
    </source>
</evidence>